<protein>
    <submittedName>
        <fullName evidence="3">NADP-dependent oxidoreductase</fullName>
        <ecNumber evidence="3">1.-.-.-</ecNumber>
    </submittedName>
</protein>
<feature type="domain" description="Enoyl reductase (ER)" evidence="2">
    <location>
        <begin position="10"/>
        <end position="302"/>
    </location>
</feature>
<dbReference type="PANTHER" id="PTHR11695">
    <property type="entry name" value="ALCOHOL DEHYDROGENASE RELATED"/>
    <property type="match status" value="1"/>
</dbReference>
<dbReference type="GO" id="GO:0016491">
    <property type="term" value="F:oxidoreductase activity"/>
    <property type="evidence" value="ECO:0007669"/>
    <property type="project" value="UniProtKB-KW"/>
</dbReference>
<dbReference type="AlphaFoldDB" id="A0AAU7U5K9"/>
<dbReference type="SUPFAM" id="SSF51735">
    <property type="entry name" value="NAD(P)-binding Rossmann-fold domains"/>
    <property type="match status" value="1"/>
</dbReference>
<dbReference type="Pfam" id="PF08240">
    <property type="entry name" value="ADH_N"/>
    <property type="match status" value="1"/>
</dbReference>
<evidence type="ECO:0000313" key="3">
    <source>
        <dbReference type="EMBL" id="XBV83932.1"/>
    </source>
</evidence>
<dbReference type="Pfam" id="PF13602">
    <property type="entry name" value="ADH_zinc_N_2"/>
    <property type="match status" value="1"/>
</dbReference>
<dbReference type="Gene3D" id="3.40.50.720">
    <property type="entry name" value="NAD(P)-binding Rossmann-like Domain"/>
    <property type="match status" value="1"/>
</dbReference>
<dbReference type="RefSeq" id="WP_350241809.1">
    <property type="nucleotide sequence ID" value="NZ_CP158298.1"/>
</dbReference>
<dbReference type="InterPro" id="IPR011032">
    <property type="entry name" value="GroES-like_sf"/>
</dbReference>
<keyword evidence="1 3" id="KW-0560">Oxidoreductase</keyword>
<dbReference type="KEGG" id="dsc:ABOD76_04380"/>
<dbReference type="EMBL" id="CP158298">
    <property type="protein sequence ID" value="XBV83932.1"/>
    <property type="molecule type" value="Genomic_DNA"/>
</dbReference>
<evidence type="ECO:0000256" key="1">
    <source>
        <dbReference type="ARBA" id="ARBA00023002"/>
    </source>
</evidence>
<dbReference type="InterPro" id="IPR013154">
    <property type="entry name" value="ADH-like_N"/>
</dbReference>
<dbReference type="PANTHER" id="PTHR11695:SF294">
    <property type="entry name" value="RETICULON-4-INTERACTING PROTEIN 1, MITOCHONDRIAL"/>
    <property type="match status" value="1"/>
</dbReference>
<keyword evidence="3" id="KW-0614">Plasmid</keyword>
<evidence type="ECO:0000259" key="2">
    <source>
        <dbReference type="SMART" id="SM00829"/>
    </source>
</evidence>
<dbReference type="InterPro" id="IPR050700">
    <property type="entry name" value="YIM1/Zinc_Alcohol_DH_Fams"/>
</dbReference>
<dbReference type="InterPro" id="IPR020843">
    <property type="entry name" value="ER"/>
</dbReference>
<dbReference type="InterPro" id="IPR036291">
    <property type="entry name" value="NAD(P)-bd_dom_sf"/>
</dbReference>
<accession>A0AAU7U5K9</accession>
<dbReference type="GO" id="GO:0008270">
    <property type="term" value="F:zinc ion binding"/>
    <property type="evidence" value="ECO:0007669"/>
    <property type="project" value="InterPro"/>
</dbReference>
<dbReference type="Gene3D" id="3.90.180.10">
    <property type="entry name" value="Medium-chain alcohol dehydrogenases, catalytic domain"/>
    <property type="match status" value="1"/>
</dbReference>
<gene>
    <name evidence="3" type="ORF">ABOD76_04380</name>
</gene>
<dbReference type="SMART" id="SM00829">
    <property type="entry name" value="PKS_ER"/>
    <property type="match status" value="1"/>
</dbReference>
<name>A0AAU7U5K9_9DEIO</name>
<reference evidence="3" key="1">
    <citation type="submission" date="2024-06" db="EMBL/GenBank/DDBJ databases">
        <title>Draft Genome Sequence of Deinococcus sonorensis Type Strain KR-87, a Biofilm Producing Representative of the Genus Deinococcus.</title>
        <authorList>
            <person name="Boren L.S."/>
            <person name="Grosso R.A."/>
            <person name="Hugenberg-Cox A.N."/>
            <person name="Hill J.T.E."/>
            <person name="Albert C.M."/>
            <person name="Tuohy J.M."/>
        </authorList>
    </citation>
    <scope>NUCLEOTIDE SEQUENCE</scope>
    <source>
        <strain evidence="3">KR-87</strain>
        <plasmid evidence="3">pDson03</plasmid>
    </source>
</reference>
<dbReference type="InterPro" id="IPR002364">
    <property type="entry name" value="Quin_OxRdtase/zeta-crystal_CS"/>
</dbReference>
<organism evidence="3">
    <name type="scientific">Deinococcus sonorensis KR-87</name>
    <dbReference type="NCBI Taxonomy" id="694439"/>
    <lineage>
        <taxon>Bacteria</taxon>
        <taxon>Thermotogati</taxon>
        <taxon>Deinococcota</taxon>
        <taxon>Deinococci</taxon>
        <taxon>Deinococcales</taxon>
        <taxon>Deinococcaceae</taxon>
        <taxon>Deinococcus</taxon>
    </lineage>
</organism>
<dbReference type="EC" id="1.-.-.-" evidence="3"/>
<dbReference type="PROSITE" id="PS01162">
    <property type="entry name" value="QOR_ZETA_CRYSTAL"/>
    <property type="match status" value="1"/>
</dbReference>
<sequence length="307" mass="32722">MQAMTLRHYGGPDVFQQEDLPTPVAQAGEVLVAVRAVAINPVDYKWRQHGPFTTFPVILGWDVAGVVEALGPDVTDFQVGDAVYGMVRFPQEGRAYAEYVAAPAADLALKPPRLSFEEAAATTLAALTAEQVFEAADLQAGQRVLIHAGAGGVGHFAVQLAKARGATVLATGSLANRAFILELGADQFIDYRAQPFEQQVSGVDVVFDTVGGDTQARSFQVLRPGGRLVTIVGTPSAALAEQYGVTAQRLLVHPSRAQLERFNQLIADGALRPHVSQVFPLDRVADAHRAQETGRTVGKLVLHVTGP</sequence>
<dbReference type="CDD" id="cd05289">
    <property type="entry name" value="MDR_like_2"/>
    <property type="match status" value="1"/>
</dbReference>
<geneLocation type="plasmid" evidence="3">
    <name>pDson03</name>
</geneLocation>
<dbReference type="SUPFAM" id="SSF50129">
    <property type="entry name" value="GroES-like"/>
    <property type="match status" value="1"/>
</dbReference>
<proteinExistence type="predicted"/>